<name>A0A0D8FYE2_9ACTN</name>
<dbReference type="RefSeq" id="WP_035391475.1">
    <property type="nucleotide sequence ID" value="NZ_JQKF01000047.1"/>
</dbReference>
<protein>
    <recommendedName>
        <fullName evidence="3">Antitoxin VapB29</fullName>
    </recommendedName>
</protein>
<keyword evidence="2" id="KW-1185">Reference proteome</keyword>
<evidence type="ECO:0000313" key="2">
    <source>
        <dbReference type="Proteomes" id="UP000032336"/>
    </source>
</evidence>
<sequence>MRTTVDLPPAVHRRARELALERHQSLSTVVADLTVRGLAALGESLEITTDPTSGFPVITLGRQITAAEVANALDDE</sequence>
<comment type="caution">
    <text evidence="1">The sequence shown here is derived from an EMBL/GenBank/DDBJ whole genome shotgun (WGS) entry which is preliminary data.</text>
</comment>
<proteinExistence type="predicted"/>
<dbReference type="OrthoDB" id="3259334at2"/>
<dbReference type="Proteomes" id="UP000032336">
    <property type="component" value="Unassembled WGS sequence"/>
</dbReference>
<reference evidence="1 2" key="1">
    <citation type="submission" date="2015-01" db="EMBL/GenBank/DDBJ databases">
        <title>Draft genome of the acidophilic iron oxidizer Ferrimicrobium acidiphilum strain T23.</title>
        <authorList>
            <person name="Poehlein A."/>
            <person name="Eisen S."/>
            <person name="Schloemann M."/>
            <person name="Johnson B.D."/>
            <person name="Daniel R."/>
            <person name="Muehling M."/>
        </authorList>
    </citation>
    <scope>NUCLEOTIDE SEQUENCE [LARGE SCALE GENOMIC DNA]</scope>
    <source>
        <strain evidence="1 2">T23</strain>
    </source>
</reference>
<gene>
    <name evidence="1" type="ORF">FEAC_07560</name>
</gene>
<evidence type="ECO:0008006" key="3">
    <source>
        <dbReference type="Google" id="ProtNLM"/>
    </source>
</evidence>
<dbReference type="eggNOG" id="ENOG5033ETW">
    <property type="taxonomic scope" value="Bacteria"/>
</dbReference>
<dbReference type="GeneID" id="78372055"/>
<dbReference type="EMBL" id="JXUW01000005">
    <property type="protein sequence ID" value="KJE77322.1"/>
    <property type="molecule type" value="Genomic_DNA"/>
</dbReference>
<evidence type="ECO:0000313" key="1">
    <source>
        <dbReference type="EMBL" id="KJE77322.1"/>
    </source>
</evidence>
<dbReference type="STRING" id="1121877.FEAC_07560"/>
<dbReference type="AlphaFoldDB" id="A0A0D8FYE2"/>
<accession>A0A0D8FYE2</accession>
<organism evidence="1 2">
    <name type="scientific">Ferrimicrobium acidiphilum DSM 19497</name>
    <dbReference type="NCBI Taxonomy" id="1121877"/>
    <lineage>
        <taxon>Bacteria</taxon>
        <taxon>Bacillati</taxon>
        <taxon>Actinomycetota</taxon>
        <taxon>Acidimicrobiia</taxon>
        <taxon>Acidimicrobiales</taxon>
        <taxon>Acidimicrobiaceae</taxon>
        <taxon>Ferrimicrobium</taxon>
    </lineage>
</organism>